<gene>
    <name evidence="16" type="ORF">V5E97_17210</name>
</gene>
<organism evidence="16">
    <name type="scientific">Singulisphaera sp. Ch08</name>
    <dbReference type="NCBI Taxonomy" id="3120278"/>
    <lineage>
        <taxon>Bacteria</taxon>
        <taxon>Pseudomonadati</taxon>
        <taxon>Planctomycetota</taxon>
        <taxon>Planctomycetia</taxon>
        <taxon>Isosphaerales</taxon>
        <taxon>Isosphaeraceae</taxon>
        <taxon>Singulisphaera</taxon>
    </lineage>
</organism>
<evidence type="ECO:0000259" key="15">
    <source>
        <dbReference type="SMART" id="SM01263"/>
    </source>
</evidence>
<evidence type="ECO:0000256" key="5">
    <source>
        <dbReference type="ARBA" id="ARBA00015611"/>
    </source>
</evidence>
<dbReference type="SUPFAM" id="SSF63737">
    <property type="entry name" value="Leukotriene A4 hydrolase N-terminal domain"/>
    <property type="match status" value="1"/>
</dbReference>
<evidence type="ECO:0000256" key="1">
    <source>
        <dbReference type="ARBA" id="ARBA00000098"/>
    </source>
</evidence>
<evidence type="ECO:0000256" key="12">
    <source>
        <dbReference type="PIRSR" id="PIRSR634015-1"/>
    </source>
</evidence>
<evidence type="ECO:0000256" key="14">
    <source>
        <dbReference type="PIRSR" id="PIRSR634015-3"/>
    </source>
</evidence>
<comment type="subcellular location">
    <subcellularLocation>
        <location evidence="2">Cytoplasm</location>
    </subcellularLocation>
</comment>
<feature type="binding site" evidence="14">
    <location>
        <position position="343"/>
    </location>
    <ligand>
        <name>Zn(2+)</name>
        <dbReference type="ChEBI" id="CHEBI:29105"/>
        <note>catalytic</note>
    </ligand>
</feature>
<comment type="similarity">
    <text evidence="3">Belongs to the peptidase M1 family.</text>
</comment>
<keyword evidence="11" id="KW-0482">Metalloprotease</keyword>
<proteinExistence type="inferred from homology"/>
<evidence type="ECO:0000256" key="3">
    <source>
        <dbReference type="ARBA" id="ARBA00010136"/>
    </source>
</evidence>
<evidence type="ECO:0000313" key="16">
    <source>
        <dbReference type="EMBL" id="XBH07705.1"/>
    </source>
</evidence>
<dbReference type="InterPro" id="IPR042097">
    <property type="entry name" value="Aminopeptidase_N-like_N_sf"/>
</dbReference>
<feature type="binding site" evidence="14">
    <location>
        <position position="362"/>
    </location>
    <ligand>
        <name>Zn(2+)</name>
        <dbReference type="ChEBI" id="CHEBI:29105"/>
        <note>catalytic</note>
    </ligand>
</feature>
<feature type="domain" description="Peptidase M1 leukotriene A4 hydrolase/aminopeptidase C-terminal" evidence="15">
    <location>
        <begin position="505"/>
        <end position="643"/>
    </location>
</feature>
<dbReference type="InterPro" id="IPR045357">
    <property type="entry name" value="Aminopeptidase_N-like_N"/>
</dbReference>
<dbReference type="Pfam" id="PF09127">
    <property type="entry name" value="Leuk-A4-hydro_C"/>
    <property type="match status" value="1"/>
</dbReference>
<keyword evidence="8 14" id="KW-0479">Metal-binding</keyword>
<dbReference type="InterPro" id="IPR014782">
    <property type="entry name" value="Peptidase_M1_dom"/>
</dbReference>
<dbReference type="Gene3D" id="3.30.2010.30">
    <property type="match status" value="1"/>
</dbReference>
<dbReference type="CDD" id="cd09599">
    <property type="entry name" value="M1_LTA4H"/>
    <property type="match status" value="1"/>
</dbReference>
<name>A0AAU7CR02_9BACT</name>
<evidence type="ECO:0000256" key="11">
    <source>
        <dbReference type="ARBA" id="ARBA00023049"/>
    </source>
</evidence>
<evidence type="ECO:0000256" key="9">
    <source>
        <dbReference type="ARBA" id="ARBA00022801"/>
    </source>
</evidence>
<dbReference type="GO" id="GO:0005737">
    <property type="term" value="C:cytoplasm"/>
    <property type="evidence" value="ECO:0007669"/>
    <property type="project" value="UniProtKB-SubCell"/>
</dbReference>
<evidence type="ECO:0000256" key="2">
    <source>
        <dbReference type="ARBA" id="ARBA00004496"/>
    </source>
</evidence>
<feature type="binding site" evidence="14">
    <location>
        <position position="339"/>
    </location>
    <ligand>
        <name>Zn(2+)</name>
        <dbReference type="ChEBI" id="CHEBI:29105"/>
        <note>catalytic</note>
    </ligand>
</feature>
<dbReference type="AlphaFoldDB" id="A0AAU7CR02"/>
<dbReference type="RefSeq" id="WP_406700544.1">
    <property type="nucleotide sequence ID" value="NZ_CP155447.1"/>
</dbReference>
<keyword evidence="6" id="KW-0963">Cytoplasm</keyword>
<evidence type="ECO:0000256" key="13">
    <source>
        <dbReference type="PIRSR" id="PIRSR634015-2"/>
    </source>
</evidence>
<dbReference type="EC" id="3.4.11.2" evidence="4"/>
<evidence type="ECO:0000256" key="7">
    <source>
        <dbReference type="ARBA" id="ARBA00022670"/>
    </source>
</evidence>
<dbReference type="InterPro" id="IPR034015">
    <property type="entry name" value="M1_LTA4H"/>
</dbReference>
<dbReference type="EMBL" id="CP155447">
    <property type="protein sequence ID" value="XBH07705.1"/>
    <property type="molecule type" value="Genomic_DNA"/>
</dbReference>
<dbReference type="SMART" id="SM01263">
    <property type="entry name" value="Leuk-A4-hydro_C"/>
    <property type="match status" value="1"/>
</dbReference>
<dbReference type="GO" id="GO:0016285">
    <property type="term" value="F:alanyl aminopeptidase activity"/>
    <property type="evidence" value="ECO:0007669"/>
    <property type="project" value="UniProtKB-EC"/>
</dbReference>
<dbReference type="Gene3D" id="1.25.40.320">
    <property type="entry name" value="Peptidase M1, leukotriene A4 hydrolase/aminopeptidase C-terminal domain"/>
    <property type="match status" value="1"/>
</dbReference>
<dbReference type="FunFam" id="3.30.2010.30:FF:000001">
    <property type="entry name" value="Leukotriene A(4) hydrolase"/>
    <property type="match status" value="1"/>
</dbReference>
<dbReference type="GO" id="GO:0008270">
    <property type="term" value="F:zinc ion binding"/>
    <property type="evidence" value="ECO:0007669"/>
    <property type="project" value="InterPro"/>
</dbReference>
<comment type="cofactor">
    <cofactor evidence="14">
        <name>Zn(2+)</name>
        <dbReference type="ChEBI" id="CHEBI:29105"/>
    </cofactor>
    <text evidence="14">Binds 1 zinc ion per subunit.</text>
</comment>
<evidence type="ECO:0000256" key="10">
    <source>
        <dbReference type="ARBA" id="ARBA00022833"/>
    </source>
</evidence>
<dbReference type="PANTHER" id="PTHR45726:SF3">
    <property type="entry name" value="LEUKOTRIENE A-4 HYDROLASE"/>
    <property type="match status" value="1"/>
</dbReference>
<dbReference type="SUPFAM" id="SSF48371">
    <property type="entry name" value="ARM repeat"/>
    <property type="match status" value="1"/>
</dbReference>
<evidence type="ECO:0000256" key="6">
    <source>
        <dbReference type="ARBA" id="ARBA00022490"/>
    </source>
</evidence>
<keyword evidence="9" id="KW-0378">Hydrolase</keyword>
<comment type="catalytic activity">
    <reaction evidence="1">
        <text>Release of an N-terminal amino acid, Xaa-|-Yaa- from a peptide, amide or arylamide. Xaa is preferably Ala, but may be most amino acids including Pro (slow action). When a terminal hydrophobic residue is followed by a prolyl residue, the two may be released as an intact Xaa-Pro dipeptide.</text>
        <dbReference type="EC" id="3.4.11.2"/>
    </reaction>
</comment>
<dbReference type="PANTHER" id="PTHR45726">
    <property type="entry name" value="LEUKOTRIENE A-4 HYDROLASE"/>
    <property type="match status" value="1"/>
</dbReference>
<dbReference type="InterPro" id="IPR038502">
    <property type="entry name" value="M1_LTA-4_hydro/amino_C_sf"/>
</dbReference>
<dbReference type="InterPro" id="IPR001930">
    <property type="entry name" value="Peptidase_M1"/>
</dbReference>
<sequence>MPIGMIAATGMIMLVLIGFDQVVDAGQVVTSKPAERDLHSLGNPEQVRVSRVELDLSVDFEKKELQGTATLAFRRMPGCPPGTPLDLDTRDLKIERVTAGGNDDAMHEVRFELGHEAANPARPESELKWERLLGTRLRIFVPDQATRVQVTYRTAPTASALQWLDPPRTAGRKKPFLFTQSEAIHARSWIPLQDSPGVRITYAATIHVPEGLSAVMSADHLAGQAGQAGQAGARFEMTQPIPPYLIALAVGDLAFRALSPRTGTYAEPSVVAAAASEFVDTEAMIKAVETRFGPYRWGRYDLLVLPPSFPFGGMENPKLTFATPTILAGDRSLVSLVAHELAHSWSGNLVTNATWRDFWLNEGFTVYLERRIVEDVFGPDRAAMEAVLGLRELREELAAFPPRDQVLHIDLSDRDPDDGMTRIPYEKGALFLTTIEHAFGRERFDAFLRAYFDHFAFQSITTAEFERYLQDQLLQTDPAAAAKLNVQAWLHEPGLPPGFPEPKSSRFTVVATAAQDWIDGKSSAEQLATQGWSTHEWLHFLQALPLELPPEKMTALDKAFALTATGNSEITQQWLLMAIRNHYSPADARIEEFLTSIGRRKFLMPLYGELKKTAEGTTRARAIYAKARPFYHPIAVESVDRLLGTP</sequence>
<protein>
    <recommendedName>
        <fullName evidence="5">Aminopeptidase N</fullName>
        <ecNumber evidence="4">3.4.11.2</ecNumber>
    </recommendedName>
</protein>
<reference evidence="16" key="1">
    <citation type="submission" date="2024-05" db="EMBL/GenBank/DDBJ databases">
        <title>Planctomycetes of the genus Singulisphaera possess chitinolytic capabilities.</title>
        <authorList>
            <person name="Ivanova A."/>
        </authorList>
    </citation>
    <scope>NUCLEOTIDE SEQUENCE</scope>
    <source>
        <strain evidence="16">Ch08T</strain>
    </source>
</reference>
<dbReference type="Gene3D" id="2.60.40.1730">
    <property type="entry name" value="tricorn interacting facor f3 domain"/>
    <property type="match status" value="1"/>
</dbReference>
<keyword evidence="10 14" id="KW-0862">Zinc</keyword>
<feature type="binding site" evidence="13">
    <location>
        <begin position="599"/>
        <end position="601"/>
    </location>
    <ligand>
        <name>a peptide</name>
        <dbReference type="ChEBI" id="CHEBI:60466"/>
    </ligand>
</feature>
<keyword evidence="7" id="KW-0645">Protease</keyword>
<dbReference type="SUPFAM" id="SSF55486">
    <property type="entry name" value="Metalloproteases ('zincins'), catalytic domain"/>
    <property type="match status" value="1"/>
</dbReference>
<feature type="active site" description="Proton acceptor" evidence="12">
    <location>
        <position position="340"/>
    </location>
</feature>
<dbReference type="Pfam" id="PF17900">
    <property type="entry name" value="Peptidase_M1_N"/>
    <property type="match status" value="1"/>
</dbReference>
<dbReference type="Pfam" id="PF01433">
    <property type="entry name" value="Peptidase_M1"/>
    <property type="match status" value="1"/>
</dbReference>
<dbReference type="GO" id="GO:0006508">
    <property type="term" value="P:proteolysis"/>
    <property type="evidence" value="ECO:0007669"/>
    <property type="project" value="UniProtKB-KW"/>
</dbReference>
<dbReference type="InterPro" id="IPR049980">
    <property type="entry name" value="LTA4H_cat"/>
</dbReference>
<dbReference type="PRINTS" id="PR00756">
    <property type="entry name" value="ALADIPTASE"/>
</dbReference>
<evidence type="ECO:0000256" key="8">
    <source>
        <dbReference type="ARBA" id="ARBA00022723"/>
    </source>
</evidence>
<accession>A0AAU7CR02</accession>
<feature type="active site" description="Proton donor" evidence="12">
    <location>
        <position position="425"/>
    </location>
</feature>
<evidence type="ECO:0000256" key="4">
    <source>
        <dbReference type="ARBA" id="ARBA00012564"/>
    </source>
</evidence>
<dbReference type="GO" id="GO:0008237">
    <property type="term" value="F:metallopeptidase activity"/>
    <property type="evidence" value="ECO:0007669"/>
    <property type="project" value="UniProtKB-KW"/>
</dbReference>
<dbReference type="InterPro" id="IPR015211">
    <property type="entry name" value="Peptidase_M1_C"/>
</dbReference>
<feature type="binding site" evidence="13">
    <location>
        <begin position="310"/>
        <end position="315"/>
    </location>
    <ligand>
        <name>a peptide</name>
        <dbReference type="ChEBI" id="CHEBI:60466"/>
    </ligand>
</feature>
<feature type="binding site" evidence="13">
    <location>
        <begin position="180"/>
        <end position="182"/>
    </location>
    <ligand>
        <name>a peptide</name>
        <dbReference type="ChEBI" id="CHEBI:60466"/>
    </ligand>
</feature>
<dbReference type="Gene3D" id="1.10.390.10">
    <property type="entry name" value="Neutral Protease Domain 2"/>
    <property type="match status" value="1"/>
</dbReference>
<dbReference type="InterPro" id="IPR027268">
    <property type="entry name" value="Peptidase_M4/M1_CTD_sf"/>
</dbReference>
<dbReference type="InterPro" id="IPR016024">
    <property type="entry name" value="ARM-type_fold"/>
</dbReference>